<evidence type="ECO:0000313" key="11">
    <source>
        <dbReference type="EMBL" id="RVX71642.1"/>
    </source>
</evidence>
<dbReference type="InterPro" id="IPR013149">
    <property type="entry name" value="ADH-like_C"/>
</dbReference>
<evidence type="ECO:0000256" key="6">
    <source>
        <dbReference type="ARBA" id="ARBA00022723"/>
    </source>
</evidence>
<dbReference type="SMART" id="SM00829">
    <property type="entry name" value="PKS_ER"/>
    <property type="match status" value="1"/>
</dbReference>
<dbReference type="PANTHER" id="PTHR43656">
    <property type="entry name" value="BINDING OXIDOREDUCTASE, PUTATIVE (AFU_ORTHOLOGUE AFUA_2G08260)-RELATED"/>
    <property type="match status" value="1"/>
</dbReference>
<dbReference type="GO" id="GO:0010181">
    <property type="term" value="F:FMN binding"/>
    <property type="evidence" value="ECO:0007669"/>
    <property type="project" value="InterPro"/>
</dbReference>
<keyword evidence="8" id="KW-0560">Oxidoreductase</keyword>
<dbReference type="OrthoDB" id="1663137at2759"/>
<name>A0A438N7C9_EXOME</name>
<dbReference type="CDD" id="cd08297">
    <property type="entry name" value="CAD3"/>
    <property type="match status" value="1"/>
</dbReference>
<proteinExistence type="inferred from homology"/>
<comment type="caution">
    <text evidence="11">The sequence shown here is derived from an EMBL/GenBank/DDBJ whole genome shotgun (WGS) entry which is preliminary data.</text>
</comment>
<comment type="similarity">
    <text evidence="3">Belongs to the zinc-containing alcohol dehydrogenase family.</text>
</comment>
<accession>A0A438N7C9</accession>
<dbReference type="InterPro" id="IPR020843">
    <property type="entry name" value="ER"/>
</dbReference>
<evidence type="ECO:0000256" key="8">
    <source>
        <dbReference type="ARBA" id="ARBA00023002"/>
    </source>
</evidence>
<evidence type="ECO:0000256" key="1">
    <source>
        <dbReference type="ARBA" id="ARBA00001947"/>
    </source>
</evidence>
<comment type="cofactor">
    <cofactor evidence="1">
        <name>Zn(2+)</name>
        <dbReference type="ChEBI" id="CHEBI:29105"/>
    </cofactor>
</comment>
<dbReference type="SUPFAM" id="SSF51395">
    <property type="entry name" value="FMN-linked oxidoreductases"/>
    <property type="match status" value="1"/>
</dbReference>
<keyword evidence="6" id="KW-0479">Metal-binding</keyword>
<keyword evidence="7" id="KW-0862">Zinc</keyword>
<feature type="domain" description="Enoyl reductase (ER)" evidence="10">
    <location>
        <begin position="33"/>
        <end position="365"/>
    </location>
</feature>
<dbReference type="PANTHER" id="PTHR43656:SF5">
    <property type="entry name" value="NADH:FLAVIN OXIDOREDUCTASE_NADH OXIDASE N-TERMINAL DOMAIN-CONTAINING PROTEIN"/>
    <property type="match status" value="1"/>
</dbReference>
<organism evidence="11 12">
    <name type="scientific">Exophiala mesophila</name>
    <name type="common">Black yeast-like fungus</name>
    <dbReference type="NCBI Taxonomy" id="212818"/>
    <lineage>
        <taxon>Eukaryota</taxon>
        <taxon>Fungi</taxon>
        <taxon>Dikarya</taxon>
        <taxon>Ascomycota</taxon>
        <taxon>Pezizomycotina</taxon>
        <taxon>Eurotiomycetes</taxon>
        <taxon>Chaetothyriomycetidae</taxon>
        <taxon>Chaetothyriales</taxon>
        <taxon>Herpotrichiellaceae</taxon>
        <taxon>Exophiala</taxon>
    </lineage>
</organism>
<dbReference type="Pfam" id="PF00107">
    <property type="entry name" value="ADH_zinc_N"/>
    <property type="match status" value="1"/>
</dbReference>
<dbReference type="InterPro" id="IPR013785">
    <property type="entry name" value="Aldolase_TIM"/>
</dbReference>
<evidence type="ECO:0000313" key="12">
    <source>
        <dbReference type="Proteomes" id="UP000288859"/>
    </source>
</evidence>
<dbReference type="InterPro" id="IPR001155">
    <property type="entry name" value="OxRdtase_FMN_N"/>
</dbReference>
<dbReference type="GO" id="GO:0018455">
    <property type="term" value="F:alcohol dehydrogenase [NAD(P)+] activity"/>
    <property type="evidence" value="ECO:0007669"/>
    <property type="project" value="UniProtKB-ARBA"/>
</dbReference>
<dbReference type="Pfam" id="PF08240">
    <property type="entry name" value="ADH_N"/>
    <property type="match status" value="1"/>
</dbReference>
<keyword evidence="4" id="KW-0285">Flavoprotein</keyword>
<dbReference type="Pfam" id="PF00724">
    <property type="entry name" value="Oxidored_FMN"/>
    <property type="match status" value="1"/>
</dbReference>
<dbReference type="Gene3D" id="3.20.20.70">
    <property type="entry name" value="Aldolase class I"/>
    <property type="match status" value="1"/>
</dbReference>
<keyword evidence="9" id="KW-0520">NAD</keyword>
<evidence type="ECO:0000256" key="7">
    <source>
        <dbReference type="ARBA" id="ARBA00022833"/>
    </source>
</evidence>
<dbReference type="Gene3D" id="3.40.50.720">
    <property type="entry name" value="NAD(P)-binding Rossmann-like Domain"/>
    <property type="match status" value="1"/>
</dbReference>
<sequence>MNGNSIAMHPKVAEHPVIPTKQKAAVREGSGKGARTIIKEIDVPTPGPGEILVKINWSGLCASDKCLLHDDWAAFQWGMQDSSQGILGHEGAGVVVAVGEGMEKKWKPGDRAGIKWIYSTCGDCYLCKDGGDDELHCANKKHPGFNQPGTFQQYALSDGRYTTKIPDGVTDEEAGPIMCGGVTAYVACKRSGVKPGQWIVILGAGGGLGHFAVQYARVMGMRVIAVDGGDEKAQFCKDLGAEVFIDFLKTPDIAARIHEVTGHGAHAVIVFPAGKETYASAPSYLRVGGTVVAIGLAPDPTAVAGAHPMLVIGMRLTIQGSTTGTLKDVDEALGFTVRGLVRPVLTRGKLEDLDNFCEQLATARAKYLNSYSINSNEDFRSLVFDVGITPEFCSHLPKNAYPSMLMFVAVSVVWQAGLSDRNFCESLIRFIRIEGNQHVISGGKSVQKSIVLLCASISIISLNKMGSISEEIPRYESDTADASRLGEPITFAFSGKTARNRFMKAAMTEQLSSWHKEEPQKRGIPTANLCRAYERWGQGEIGMVVTGNVMIFVDHLESVGDPVIPPDAPFHGKRFEAFQRWAESVKKGGHLMVAQVSHPGRQCHNYFQSHPVAASAIPYDFSGPRRPLKFNDPHAASQEEIDSIVDSFAHAAEYLEKAGFDGMQLHAANGFLLSGFLSSLTNQRTDKYGGHITNRMRIHLEIEQAIRKRVSSTFILGIKINSTEFQEAAFTPAEANAVCLALEKHQFDFVELSGGSSENLMTGNQHQGEKVRESTKKREAYFQEFAEQIVPGLTKTKVYLTGGLRTVGGMIRALDTVDGIGLARPLVQEFDLCKKILNGEVTGSAIPKMELGEFWLALMAGNRAIREVGQGKEPLQVWREDVIQDLRRGYDLWVDNKSSDREYISYYGVTSTEAMEQGKMPPFAYGLSSEDVTQPRATL</sequence>
<dbReference type="Gene3D" id="3.90.180.10">
    <property type="entry name" value="Medium-chain alcohol dehydrogenases, catalytic domain"/>
    <property type="match status" value="1"/>
</dbReference>
<dbReference type="FunFam" id="3.40.50.720:FF:000039">
    <property type="entry name" value="Alcohol dehydrogenase AdhP"/>
    <property type="match status" value="1"/>
</dbReference>
<dbReference type="InterPro" id="IPR051799">
    <property type="entry name" value="NADH_flavin_oxidoreductase"/>
</dbReference>
<dbReference type="VEuPathDB" id="FungiDB:PV10_08463"/>
<reference evidence="11 12" key="1">
    <citation type="submission" date="2017-03" db="EMBL/GenBank/DDBJ databases">
        <title>Genomes of endolithic fungi from Antarctica.</title>
        <authorList>
            <person name="Coleine C."/>
            <person name="Masonjones S."/>
            <person name="Stajich J.E."/>
        </authorList>
    </citation>
    <scope>NUCLEOTIDE SEQUENCE [LARGE SCALE GENOMIC DNA]</scope>
    <source>
        <strain evidence="11 12">CCFEE 6314</strain>
    </source>
</reference>
<dbReference type="Proteomes" id="UP000288859">
    <property type="component" value="Unassembled WGS sequence"/>
</dbReference>
<dbReference type="InterPro" id="IPR011032">
    <property type="entry name" value="GroES-like_sf"/>
</dbReference>
<dbReference type="GO" id="GO:0046872">
    <property type="term" value="F:metal ion binding"/>
    <property type="evidence" value="ECO:0007669"/>
    <property type="project" value="UniProtKB-KW"/>
</dbReference>
<evidence type="ECO:0000259" key="10">
    <source>
        <dbReference type="SMART" id="SM00829"/>
    </source>
</evidence>
<dbReference type="EMBL" id="NAJM01000016">
    <property type="protein sequence ID" value="RVX71642.1"/>
    <property type="molecule type" value="Genomic_DNA"/>
</dbReference>
<dbReference type="CDD" id="cd04733">
    <property type="entry name" value="OYE_like_2_FMN"/>
    <property type="match status" value="1"/>
</dbReference>
<dbReference type="AlphaFoldDB" id="A0A438N7C9"/>
<keyword evidence="5" id="KW-0288">FMN</keyword>
<evidence type="ECO:0000256" key="2">
    <source>
        <dbReference type="ARBA" id="ARBA00005979"/>
    </source>
</evidence>
<evidence type="ECO:0000256" key="5">
    <source>
        <dbReference type="ARBA" id="ARBA00022643"/>
    </source>
</evidence>
<dbReference type="SUPFAM" id="SSF50129">
    <property type="entry name" value="GroES-like"/>
    <property type="match status" value="1"/>
</dbReference>
<protein>
    <recommendedName>
        <fullName evidence="10">Enoyl reductase (ER) domain-containing protein</fullName>
    </recommendedName>
</protein>
<dbReference type="InterPro" id="IPR036291">
    <property type="entry name" value="NAD(P)-bd_dom_sf"/>
</dbReference>
<dbReference type="SUPFAM" id="SSF51735">
    <property type="entry name" value="NAD(P)-binding Rossmann-fold domains"/>
    <property type="match status" value="1"/>
</dbReference>
<dbReference type="VEuPathDB" id="FungiDB:PV10_08710"/>
<comment type="similarity">
    <text evidence="2">Belongs to the NADH:flavin oxidoreductase/NADH oxidase family.</text>
</comment>
<dbReference type="InterPro" id="IPR013154">
    <property type="entry name" value="ADH-like_N"/>
</dbReference>
<gene>
    <name evidence="11" type="ORF">B0A52_03826</name>
</gene>
<evidence type="ECO:0000256" key="4">
    <source>
        <dbReference type="ARBA" id="ARBA00022630"/>
    </source>
</evidence>
<evidence type="ECO:0000256" key="3">
    <source>
        <dbReference type="ARBA" id="ARBA00008072"/>
    </source>
</evidence>
<evidence type="ECO:0000256" key="9">
    <source>
        <dbReference type="ARBA" id="ARBA00023027"/>
    </source>
</evidence>